<dbReference type="EMBL" id="JBHSMJ010000017">
    <property type="protein sequence ID" value="MFC5449163.1"/>
    <property type="molecule type" value="Genomic_DNA"/>
</dbReference>
<dbReference type="Proteomes" id="UP001596044">
    <property type="component" value="Unassembled WGS sequence"/>
</dbReference>
<accession>A0ABW0K6X1</accession>
<evidence type="ECO:0000313" key="1">
    <source>
        <dbReference type="EMBL" id="MFC5449163.1"/>
    </source>
</evidence>
<sequence length="198" mass="22752">MGKSIFISGDFMNELQGAMDNFYIAKLLFDLGKPFPADRVFFADAMHDRETTLYFEGVGLLFGSAVCYEDRSGFDDVDEQIVFSVRVPMVEEWADLTFGLESDSKVMEDQKWIMSPIKNQYCSYYEIETEAELTTFGLRIQLKGYHGTFHSFVEGLIEFSNRLQQKVVEHKSKGGVIDARNAHHFTGRNKVRNRREAV</sequence>
<protein>
    <submittedName>
        <fullName evidence="1">Uncharacterized protein</fullName>
    </submittedName>
</protein>
<organism evidence="1 2">
    <name type="scientific">Paenibacillus aestuarii</name>
    <dbReference type="NCBI Taxonomy" id="516965"/>
    <lineage>
        <taxon>Bacteria</taxon>
        <taxon>Bacillati</taxon>
        <taxon>Bacillota</taxon>
        <taxon>Bacilli</taxon>
        <taxon>Bacillales</taxon>
        <taxon>Paenibacillaceae</taxon>
        <taxon>Paenibacillus</taxon>
    </lineage>
</organism>
<name>A0ABW0K6X1_9BACL</name>
<comment type="caution">
    <text evidence="1">The sequence shown here is derived from an EMBL/GenBank/DDBJ whole genome shotgun (WGS) entry which is preliminary data.</text>
</comment>
<reference evidence="2" key="1">
    <citation type="journal article" date="2019" name="Int. J. Syst. Evol. Microbiol.">
        <title>The Global Catalogue of Microorganisms (GCM) 10K type strain sequencing project: providing services to taxonomists for standard genome sequencing and annotation.</title>
        <authorList>
            <consortium name="The Broad Institute Genomics Platform"/>
            <consortium name="The Broad Institute Genome Sequencing Center for Infectious Disease"/>
            <person name="Wu L."/>
            <person name="Ma J."/>
        </authorList>
    </citation>
    <scope>NUCLEOTIDE SEQUENCE [LARGE SCALE GENOMIC DNA]</scope>
    <source>
        <strain evidence="2">KACC 11904</strain>
    </source>
</reference>
<evidence type="ECO:0000313" key="2">
    <source>
        <dbReference type="Proteomes" id="UP001596044"/>
    </source>
</evidence>
<dbReference type="RefSeq" id="WP_377524848.1">
    <property type="nucleotide sequence ID" value="NZ_JBHSMJ010000017.1"/>
</dbReference>
<gene>
    <name evidence="1" type="ORF">ACFPOG_12900</name>
</gene>
<keyword evidence="2" id="KW-1185">Reference proteome</keyword>
<proteinExistence type="predicted"/>